<evidence type="ECO:0000256" key="2">
    <source>
        <dbReference type="ARBA" id="ARBA00022723"/>
    </source>
</evidence>
<keyword evidence="2 4" id="KW-0479">Metal-binding</keyword>
<dbReference type="GO" id="GO:0016151">
    <property type="term" value="F:nickel cation binding"/>
    <property type="evidence" value="ECO:0007669"/>
    <property type="project" value="EnsemblPlants"/>
</dbReference>
<keyword evidence="3 4" id="KW-0480">Metal-thiolate cluster</keyword>
<protein>
    <recommendedName>
        <fullName evidence="4">Metallothionein-like protein</fullName>
    </recommendedName>
</protein>
<dbReference type="GO" id="GO:0046870">
    <property type="term" value="F:cadmium ion binding"/>
    <property type="evidence" value="ECO:0007669"/>
    <property type="project" value="EnsemblPlants"/>
</dbReference>
<comment type="similarity">
    <text evidence="1 4">Belongs to the metallothionein superfamily. Type 15 family.</text>
</comment>
<dbReference type="Pfam" id="PF01439">
    <property type="entry name" value="Metallothio_2"/>
    <property type="match status" value="1"/>
</dbReference>
<dbReference type="InterPro" id="IPR000347">
    <property type="entry name" value="Metalthion_15p"/>
</dbReference>
<reference evidence="6" key="2">
    <citation type="submission" date="2013-04" db="UniProtKB">
        <authorList>
            <consortium name="EnsemblPlants"/>
        </authorList>
    </citation>
    <scope>IDENTIFICATION</scope>
</reference>
<dbReference type="eggNOG" id="KOG4738">
    <property type="taxonomic scope" value="Eukaryota"/>
</dbReference>
<dbReference type="Gramene" id="OB03G23330.1">
    <property type="protein sequence ID" value="OB03G23330.1"/>
    <property type="gene ID" value="OB03G23330"/>
</dbReference>
<accession>J3LMQ7</accession>
<dbReference type="Proteomes" id="UP000006038">
    <property type="component" value="Chromosome 3"/>
</dbReference>
<dbReference type="EnsemblPlants" id="OB03G23330.1">
    <property type="protein sequence ID" value="OB03G23330.1"/>
    <property type="gene ID" value="OB03G23330"/>
</dbReference>
<dbReference type="HOGENOM" id="CLU_161105_0_0_1"/>
<evidence type="ECO:0000256" key="1">
    <source>
        <dbReference type="ARBA" id="ARBA00005802"/>
    </source>
</evidence>
<evidence type="ECO:0000256" key="3">
    <source>
        <dbReference type="ARBA" id="ARBA00022851"/>
    </source>
</evidence>
<organism evidence="6">
    <name type="scientific">Oryza brachyantha</name>
    <name type="common">malo sina</name>
    <dbReference type="NCBI Taxonomy" id="4533"/>
    <lineage>
        <taxon>Eukaryota</taxon>
        <taxon>Viridiplantae</taxon>
        <taxon>Streptophyta</taxon>
        <taxon>Embryophyta</taxon>
        <taxon>Tracheophyta</taxon>
        <taxon>Spermatophyta</taxon>
        <taxon>Magnoliopsida</taxon>
        <taxon>Liliopsida</taxon>
        <taxon>Poales</taxon>
        <taxon>Poaceae</taxon>
        <taxon>BOP clade</taxon>
        <taxon>Oryzoideae</taxon>
        <taxon>Oryzeae</taxon>
        <taxon>Oryzinae</taxon>
        <taxon>Oryza</taxon>
    </lineage>
</organism>
<evidence type="ECO:0000313" key="6">
    <source>
        <dbReference type="EnsemblPlants" id="OB03G23330.1"/>
    </source>
</evidence>
<evidence type="ECO:0000256" key="4">
    <source>
        <dbReference type="RuleBase" id="RU369052"/>
    </source>
</evidence>
<dbReference type="PANTHER" id="PTHR33543:SF15">
    <property type="entry name" value="METALLOTHIONEIN-LIKE PROTEIN 1A"/>
    <property type="match status" value="1"/>
</dbReference>
<dbReference type="GeneID" id="102704403"/>
<dbReference type="RefSeq" id="XP_006649897.1">
    <property type="nucleotide sequence ID" value="XM_006649834.3"/>
</dbReference>
<evidence type="ECO:0000313" key="7">
    <source>
        <dbReference type="Proteomes" id="UP000006038"/>
    </source>
</evidence>
<proteinExistence type="inferred from homology"/>
<feature type="region of interest" description="Disordered" evidence="5">
    <location>
        <begin position="1"/>
        <end position="21"/>
    </location>
</feature>
<reference evidence="6" key="1">
    <citation type="journal article" date="2013" name="Nat. Commun.">
        <title>Whole-genome sequencing of Oryza brachyantha reveals mechanisms underlying Oryza genome evolution.</title>
        <authorList>
            <person name="Chen J."/>
            <person name="Huang Q."/>
            <person name="Gao D."/>
            <person name="Wang J."/>
            <person name="Lang Y."/>
            <person name="Liu T."/>
            <person name="Li B."/>
            <person name="Bai Z."/>
            <person name="Luis Goicoechea J."/>
            <person name="Liang C."/>
            <person name="Chen C."/>
            <person name="Zhang W."/>
            <person name="Sun S."/>
            <person name="Liao Y."/>
            <person name="Zhang X."/>
            <person name="Yang L."/>
            <person name="Song C."/>
            <person name="Wang M."/>
            <person name="Shi J."/>
            <person name="Liu G."/>
            <person name="Liu J."/>
            <person name="Zhou H."/>
            <person name="Zhou W."/>
            <person name="Yu Q."/>
            <person name="An N."/>
            <person name="Chen Y."/>
            <person name="Cai Q."/>
            <person name="Wang B."/>
            <person name="Liu B."/>
            <person name="Min J."/>
            <person name="Huang Y."/>
            <person name="Wu H."/>
            <person name="Li Z."/>
            <person name="Zhang Y."/>
            <person name="Yin Y."/>
            <person name="Song W."/>
            <person name="Jiang J."/>
            <person name="Jackson S.A."/>
            <person name="Wing R.A."/>
            <person name="Wang J."/>
            <person name="Chen M."/>
        </authorList>
    </citation>
    <scope>NUCLEOTIDE SEQUENCE [LARGE SCALE GENOMIC DNA]</scope>
    <source>
        <strain evidence="6">cv. IRGC 101232</strain>
    </source>
</reference>
<dbReference type="AlphaFoldDB" id="J3LMQ7"/>
<evidence type="ECO:0000256" key="5">
    <source>
        <dbReference type="SAM" id="MobiDB-lite"/>
    </source>
</evidence>
<dbReference type="STRING" id="4533.J3LMQ7"/>
<dbReference type="GO" id="GO:0005507">
    <property type="term" value="F:copper ion binding"/>
    <property type="evidence" value="ECO:0007669"/>
    <property type="project" value="EnsemblPlants"/>
</dbReference>
<dbReference type="GO" id="GO:0008270">
    <property type="term" value="F:zinc ion binding"/>
    <property type="evidence" value="ECO:0007669"/>
    <property type="project" value="EnsemblPlants"/>
</dbReference>
<comment type="function">
    <text evidence="4">Metallothioneins have a high content of cysteine residues that bind various heavy metals.</text>
</comment>
<dbReference type="OMA" id="SCGNSCK"/>
<dbReference type="PANTHER" id="PTHR33543">
    <property type="entry name" value="METALLOTHIONEIN-LIKE PROTEIN 2A"/>
    <property type="match status" value="1"/>
</dbReference>
<dbReference type="KEGG" id="obr:102704403"/>
<name>J3LMQ7_ORYBR</name>
<gene>
    <name evidence="6" type="primary">LOC102704403</name>
</gene>
<feature type="compositionally biased region" description="Low complexity" evidence="5">
    <location>
        <begin position="10"/>
        <end position="21"/>
    </location>
</feature>
<keyword evidence="7" id="KW-1185">Reference proteome</keyword>
<sequence length="106" mass="10677">MVEAAGGGCSLCSSSQSSSSPCHLELPELSNCDKMSCSCGSSCGCGSNCKCGKMYPDLEEKSTSAQATVVLGVAREKARFEAAAESGETAHGCGCGSNCKCNPCNC</sequence>